<feature type="domain" description="Fungal lipase-type" evidence="5">
    <location>
        <begin position="136"/>
        <end position="267"/>
    </location>
</feature>
<comment type="similarity">
    <text evidence="2">Belongs to the AB hydrolase superfamily. Lipase family. Class 3 subfamily.</text>
</comment>
<organism evidence="6 7">
    <name type="scientific">Gloeophyllum trabeum (strain ATCC 11539 / FP-39264 / Madison 617)</name>
    <name type="common">Brown rot fungus</name>
    <dbReference type="NCBI Taxonomy" id="670483"/>
    <lineage>
        <taxon>Eukaryota</taxon>
        <taxon>Fungi</taxon>
        <taxon>Dikarya</taxon>
        <taxon>Basidiomycota</taxon>
        <taxon>Agaricomycotina</taxon>
        <taxon>Agaricomycetes</taxon>
        <taxon>Gloeophyllales</taxon>
        <taxon>Gloeophyllaceae</taxon>
        <taxon>Gloeophyllum</taxon>
    </lineage>
</organism>
<keyword evidence="6" id="KW-0378">Hydrolase</keyword>
<reference evidence="6 7" key="1">
    <citation type="journal article" date="2012" name="Science">
        <title>The Paleozoic origin of enzymatic lignin decomposition reconstructed from 31 fungal genomes.</title>
        <authorList>
            <person name="Floudas D."/>
            <person name="Binder M."/>
            <person name="Riley R."/>
            <person name="Barry K."/>
            <person name="Blanchette R.A."/>
            <person name="Henrissat B."/>
            <person name="Martinez A.T."/>
            <person name="Otillar R."/>
            <person name="Spatafora J.W."/>
            <person name="Yadav J.S."/>
            <person name="Aerts A."/>
            <person name="Benoit I."/>
            <person name="Boyd A."/>
            <person name="Carlson A."/>
            <person name="Copeland A."/>
            <person name="Coutinho P.M."/>
            <person name="de Vries R.P."/>
            <person name="Ferreira P."/>
            <person name="Findley K."/>
            <person name="Foster B."/>
            <person name="Gaskell J."/>
            <person name="Glotzer D."/>
            <person name="Gorecki P."/>
            <person name="Heitman J."/>
            <person name="Hesse C."/>
            <person name="Hori C."/>
            <person name="Igarashi K."/>
            <person name="Jurgens J.A."/>
            <person name="Kallen N."/>
            <person name="Kersten P."/>
            <person name="Kohler A."/>
            <person name="Kuees U."/>
            <person name="Kumar T.K.A."/>
            <person name="Kuo A."/>
            <person name="LaButti K."/>
            <person name="Larrondo L.F."/>
            <person name="Lindquist E."/>
            <person name="Ling A."/>
            <person name="Lombard V."/>
            <person name="Lucas S."/>
            <person name="Lundell T."/>
            <person name="Martin R."/>
            <person name="McLaughlin D.J."/>
            <person name="Morgenstern I."/>
            <person name="Morin E."/>
            <person name="Murat C."/>
            <person name="Nagy L.G."/>
            <person name="Nolan M."/>
            <person name="Ohm R.A."/>
            <person name="Patyshakuliyeva A."/>
            <person name="Rokas A."/>
            <person name="Ruiz-Duenas F.J."/>
            <person name="Sabat G."/>
            <person name="Salamov A."/>
            <person name="Samejima M."/>
            <person name="Schmutz J."/>
            <person name="Slot J.C."/>
            <person name="St John F."/>
            <person name="Stenlid J."/>
            <person name="Sun H."/>
            <person name="Sun S."/>
            <person name="Syed K."/>
            <person name="Tsang A."/>
            <person name="Wiebenga A."/>
            <person name="Young D."/>
            <person name="Pisabarro A."/>
            <person name="Eastwood D.C."/>
            <person name="Martin F."/>
            <person name="Cullen D."/>
            <person name="Grigoriev I.V."/>
            <person name="Hibbett D.S."/>
        </authorList>
    </citation>
    <scope>NUCLEOTIDE SEQUENCE [LARGE SCALE GENOMIC DNA]</scope>
    <source>
        <strain evidence="6 7">ATCC 11539</strain>
    </source>
</reference>
<dbReference type="GeneID" id="19308905"/>
<dbReference type="AlphaFoldDB" id="S7PZ77"/>
<keyword evidence="7" id="KW-1185">Reference proteome</keyword>
<accession>S7PZ77</accession>
<comment type="catalytic activity">
    <reaction evidence="3">
        <text>a diacylglycerol + H2O = a monoacylglycerol + a fatty acid + H(+)</text>
        <dbReference type="Rhea" id="RHEA:32731"/>
        <dbReference type="ChEBI" id="CHEBI:15377"/>
        <dbReference type="ChEBI" id="CHEBI:15378"/>
        <dbReference type="ChEBI" id="CHEBI:17408"/>
        <dbReference type="ChEBI" id="CHEBI:18035"/>
        <dbReference type="ChEBI" id="CHEBI:28868"/>
    </reaction>
</comment>
<proteinExistence type="inferred from homology"/>
<dbReference type="HOGENOM" id="CLU_038588_0_0_1"/>
<protein>
    <submittedName>
        <fullName evidence="6">Alpha/beta-hydrolase</fullName>
    </submittedName>
</protein>
<name>S7PZ77_GLOTA</name>
<dbReference type="InterPro" id="IPR029058">
    <property type="entry name" value="AB_hydrolase_fold"/>
</dbReference>
<keyword evidence="1" id="KW-1015">Disulfide bond</keyword>
<dbReference type="Pfam" id="PF01764">
    <property type="entry name" value="Lipase_3"/>
    <property type="match status" value="1"/>
</dbReference>
<dbReference type="SUPFAM" id="SSF53474">
    <property type="entry name" value="alpha/beta-Hydrolases"/>
    <property type="match status" value="1"/>
</dbReference>
<dbReference type="InterPro" id="IPR051218">
    <property type="entry name" value="Sec_MonoDiacylglyc_Lipase"/>
</dbReference>
<dbReference type="InterPro" id="IPR002921">
    <property type="entry name" value="Fungal_lipase-type"/>
</dbReference>
<dbReference type="GO" id="GO:0016787">
    <property type="term" value="F:hydrolase activity"/>
    <property type="evidence" value="ECO:0007669"/>
    <property type="project" value="UniProtKB-KW"/>
</dbReference>
<dbReference type="PANTHER" id="PTHR45856:SF11">
    <property type="entry name" value="FUNGAL LIPASE-LIKE DOMAIN-CONTAINING PROTEIN"/>
    <property type="match status" value="1"/>
</dbReference>
<dbReference type="Proteomes" id="UP000030669">
    <property type="component" value="Unassembled WGS sequence"/>
</dbReference>
<dbReference type="GO" id="GO:0006629">
    <property type="term" value="P:lipid metabolic process"/>
    <property type="evidence" value="ECO:0007669"/>
    <property type="project" value="InterPro"/>
</dbReference>
<dbReference type="KEGG" id="gtr:GLOTRDRAFT_79714"/>
<evidence type="ECO:0000313" key="7">
    <source>
        <dbReference type="Proteomes" id="UP000030669"/>
    </source>
</evidence>
<dbReference type="Gene3D" id="3.40.50.1820">
    <property type="entry name" value="alpha/beta hydrolase"/>
    <property type="match status" value="1"/>
</dbReference>
<gene>
    <name evidence="6" type="ORF">GLOTRDRAFT_79714</name>
</gene>
<evidence type="ECO:0000259" key="5">
    <source>
        <dbReference type="Pfam" id="PF01764"/>
    </source>
</evidence>
<dbReference type="eggNOG" id="KOG4569">
    <property type="taxonomic scope" value="Eukaryota"/>
</dbReference>
<comment type="catalytic activity">
    <reaction evidence="4">
        <text>a monoacylglycerol + H2O = glycerol + a fatty acid + H(+)</text>
        <dbReference type="Rhea" id="RHEA:15245"/>
        <dbReference type="ChEBI" id="CHEBI:15377"/>
        <dbReference type="ChEBI" id="CHEBI:15378"/>
        <dbReference type="ChEBI" id="CHEBI:17408"/>
        <dbReference type="ChEBI" id="CHEBI:17754"/>
        <dbReference type="ChEBI" id="CHEBI:28868"/>
    </reaction>
</comment>
<dbReference type="PANTHER" id="PTHR45856">
    <property type="entry name" value="ALPHA/BETA-HYDROLASES SUPERFAMILY PROTEIN"/>
    <property type="match status" value="1"/>
</dbReference>
<evidence type="ECO:0000313" key="6">
    <source>
        <dbReference type="EMBL" id="EPQ52592.1"/>
    </source>
</evidence>
<sequence length="366" mass="40808">MPPSSRQVGHESPALPIGWHLGRLLTKLAASRSGYVLTAKDAAPPSLWTELSEFGVFIELAYNAIPVEMVCASVDVLTQPHYPLQGALFLRDLKLLESFGGAACVPAFTAYRPAQRQVVLAISGAQSVRHMWHFLQMTKCAHPAGDGCQVHSGLWSFYQLFKDHAVSAVRSALKGEAGKVEELVIVGHSMGGALGYLLALDLLGNDALLPSGLTLKLAFFGTARVGNEELCSLWRQRVRSYREKNGENSLDDYSVKINNDVTPSLPLYRWGYRTFSDTPLYSHGRRLFHIPYSEREHSIFEVSMDSQESEQLTAFPDGGHTYYNDRDMVVSVNRLAWLGKNMEKTPGWREQYRKMVISQGEAWEEG</sequence>
<evidence type="ECO:0000256" key="1">
    <source>
        <dbReference type="ARBA" id="ARBA00023157"/>
    </source>
</evidence>
<dbReference type="EMBL" id="KB469307">
    <property type="protein sequence ID" value="EPQ52592.1"/>
    <property type="molecule type" value="Genomic_DNA"/>
</dbReference>
<dbReference type="OrthoDB" id="426718at2759"/>
<evidence type="ECO:0000256" key="3">
    <source>
        <dbReference type="ARBA" id="ARBA00047591"/>
    </source>
</evidence>
<evidence type="ECO:0000256" key="4">
    <source>
        <dbReference type="ARBA" id="ARBA00048461"/>
    </source>
</evidence>
<dbReference type="RefSeq" id="XP_007868887.1">
    <property type="nucleotide sequence ID" value="XM_007870696.1"/>
</dbReference>
<evidence type="ECO:0000256" key="2">
    <source>
        <dbReference type="ARBA" id="ARBA00043996"/>
    </source>
</evidence>